<evidence type="ECO:0000313" key="7">
    <source>
        <dbReference type="Proteomes" id="UP000000803"/>
    </source>
</evidence>
<dbReference type="GO" id="GO:0030036">
    <property type="term" value="P:actin cytoskeleton organization"/>
    <property type="evidence" value="ECO:0000318"/>
    <property type="project" value="GO_Central"/>
</dbReference>
<feature type="region of interest" description="Disordered" evidence="3">
    <location>
        <begin position="691"/>
        <end position="761"/>
    </location>
</feature>
<feature type="region of interest" description="Disordered" evidence="3">
    <location>
        <begin position="2059"/>
        <end position="2193"/>
    </location>
</feature>
<feature type="region of interest" description="Disordered" evidence="3">
    <location>
        <begin position="813"/>
        <end position="904"/>
    </location>
</feature>
<organism evidence="5 7">
    <name type="scientific">Drosophila melanogaster</name>
    <name type="common">Fruit fly</name>
    <dbReference type="NCBI Taxonomy" id="7227"/>
    <lineage>
        <taxon>Eukaryota</taxon>
        <taxon>Metazoa</taxon>
        <taxon>Ecdysozoa</taxon>
        <taxon>Arthropoda</taxon>
        <taxon>Hexapoda</taxon>
        <taxon>Insecta</taxon>
        <taxon>Pterygota</taxon>
        <taxon>Neoptera</taxon>
        <taxon>Endopterygota</taxon>
        <taxon>Diptera</taxon>
        <taxon>Brachycera</taxon>
        <taxon>Muscomorpha</taxon>
        <taxon>Ephydroidea</taxon>
        <taxon>Drosophilidae</taxon>
        <taxon>Drosophila</taxon>
        <taxon>Sophophora</taxon>
    </lineage>
</organism>
<feature type="region of interest" description="Disordered" evidence="3">
    <location>
        <begin position="1902"/>
        <end position="1929"/>
    </location>
</feature>
<reference evidence="5 7" key="7">
    <citation type="journal article" date="2007" name="Science">
        <title>The Release 5.1 annotation of Drosophila melanogaster heterochromatin.</title>
        <authorList>
            <person name="Smith C.D."/>
            <person name="Shu S."/>
            <person name="Mungall C.J."/>
            <person name="Karpen G.H."/>
        </authorList>
    </citation>
    <scope>NUCLEOTIDE SEQUENCE [LARGE SCALE GENOMIC DNA]</scope>
    <source>
        <strain evidence="7">Berkeley</strain>
    </source>
</reference>
<feature type="compositionally biased region" description="Low complexity" evidence="3">
    <location>
        <begin position="880"/>
        <end position="891"/>
    </location>
</feature>
<feature type="region of interest" description="Disordered" evidence="3">
    <location>
        <begin position="1451"/>
        <end position="1499"/>
    </location>
</feature>
<dbReference type="Reactome" id="R-DME-416482">
    <property type="pathway name" value="G alpha (12/13) signalling events"/>
</dbReference>
<name>M9PHU0_DROME</name>
<feature type="compositionally biased region" description="Polar residues" evidence="3">
    <location>
        <begin position="2235"/>
        <end position="2252"/>
    </location>
</feature>
<feature type="compositionally biased region" description="Polar residues" evidence="3">
    <location>
        <begin position="2109"/>
        <end position="2127"/>
    </location>
</feature>
<reference evidence="5 7" key="1">
    <citation type="journal article" date="2000" name="Science">
        <title>The genome sequence of Drosophila melanogaster.</title>
        <authorList>
            <person name="Adams M.D."/>
            <person name="Celniker S.E."/>
            <person name="Holt R.A."/>
            <person name="Evans C.A."/>
            <person name="Gocayne J.D."/>
            <person name="Amanatides P.G."/>
            <person name="Scherer S.E."/>
            <person name="Li P.W."/>
            <person name="Hoskins R.A."/>
            <person name="Galle R.F."/>
            <person name="George R.A."/>
            <person name="Lewis S.E."/>
            <person name="Richards S."/>
            <person name="Ashburner M."/>
            <person name="Henderson S.N."/>
            <person name="Sutton G.G."/>
            <person name="Wortman J.R."/>
            <person name="Yandell M.D."/>
            <person name="Zhang Q."/>
            <person name="Chen L.X."/>
            <person name="Brandon R.C."/>
            <person name="Rogers Y.H."/>
            <person name="Blazej R.G."/>
            <person name="Champe M."/>
            <person name="Pfeiffer B.D."/>
            <person name="Wan K.H."/>
            <person name="Doyle C."/>
            <person name="Baxter E.G."/>
            <person name="Helt G."/>
            <person name="Nelson C.R."/>
            <person name="Gabor G.L."/>
            <person name="Abril J.F."/>
            <person name="Agbayani A."/>
            <person name="An H.J."/>
            <person name="Andrews-Pfannkoch C."/>
            <person name="Baldwin D."/>
            <person name="Ballew R.M."/>
            <person name="Basu A."/>
            <person name="Baxendale J."/>
            <person name="Bayraktaroglu L."/>
            <person name="Beasley E.M."/>
            <person name="Beeson K.Y."/>
            <person name="Benos P.V."/>
            <person name="Berman B.P."/>
            <person name="Bhandari D."/>
            <person name="Bolshakov S."/>
            <person name="Borkova D."/>
            <person name="Botchan M.R."/>
            <person name="Bouck J."/>
            <person name="Brokstein P."/>
            <person name="Brottier P."/>
            <person name="Burtis K.C."/>
            <person name="Busam D.A."/>
            <person name="Butler H."/>
            <person name="Cadieu E."/>
            <person name="Center A."/>
            <person name="Chandra I."/>
            <person name="Cherry J.M."/>
            <person name="Cawley S."/>
            <person name="Dahlke C."/>
            <person name="Davenport L.B."/>
            <person name="Davies P."/>
            <person name="de Pablos B."/>
            <person name="Delcher A."/>
            <person name="Deng Z."/>
            <person name="Mays A.D."/>
            <person name="Dew I."/>
            <person name="Dietz S.M."/>
            <person name="Dodson K."/>
            <person name="Doup L.E."/>
            <person name="Downes M."/>
            <person name="Dugan-Rocha S."/>
            <person name="Dunkov B.C."/>
            <person name="Dunn P."/>
            <person name="Durbin K.J."/>
            <person name="Evangelista C.C."/>
            <person name="Ferraz C."/>
            <person name="Ferriera S."/>
            <person name="Fleischmann W."/>
            <person name="Fosler C."/>
            <person name="Gabrielian A.E."/>
            <person name="Garg N.S."/>
            <person name="Gelbart W.M."/>
            <person name="Glasser K."/>
            <person name="Glodek A."/>
            <person name="Gong F."/>
            <person name="Gorrell J.H."/>
            <person name="Gu Z."/>
            <person name="Guan P."/>
            <person name="Harris M."/>
            <person name="Harris N.L."/>
            <person name="Harvey D."/>
            <person name="Heiman T.J."/>
            <person name="Hernandez J.R."/>
            <person name="Houck J."/>
            <person name="Hostin D."/>
            <person name="Houston K.A."/>
            <person name="Howland T.J."/>
            <person name="Wei M.H."/>
            <person name="Ibegwam C."/>
            <person name="Jalali M."/>
            <person name="Kalush F."/>
            <person name="Karpen G.H."/>
            <person name="Ke Z."/>
            <person name="Kennison J.A."/>
            <person name="Ketchum K.A."/>
            <person name="Kimmel B.E."/>
            <person name="Kodira C.D."/>
            <person name="Kraft C."/>
            <person name="Kravitz S."/>
            <person name="Kulp D."/>
            <person name="Lai Z."/>
            <person name="Lasko P."/>
            <person name="Lei Y."/>
            <person name="Levitsky A.A."/>
            <person name="Li J."/>
            <person name="Li Z."/>
            <person name="Liang Y."/>
            <person name="Lin X."/>
            <person name="Liu X."/>
            <person name="Mattei B."/>
            <person name="McIntosh T.C."/>
            <person name="McLeod M.P."/>
            <person name="McPherson D."/>
            <person name="Merkulov G."/>
            <person name="Milshina N.V."/>
            <person name="Mobarry C."/>
            <person name="Morris J."/>
            <person name="Moshrefi A."/>
            <person name="Mount S.M."/>
            <person name="Moy M."/>
            <person name="Murphy B."/>
            <person name="Murphy L."/>
            <person name="Muzny D.M."/>
            <person name="Nelson D.L."/>
            <person name="Nelson D.R."/>
            <person name="Nelson K.A."/>
            <person name="Nixon K."/>
            <person name="Nusskern D.R."/>
            <person name="Pacleb J.M."/>
            <person name="Palazzolo M."/>
            <person name="Pittman G.S."/>
            <person name="Pan S."/>
            <person name="Pollard J."/>
            <person name="Puri V."/>
            <person name="Reese M.G."/>
            <person name="Reinert K."/>
            <person name="Remington K."/>
            <person name="Saunders R.D."/>
            <person name="Scheeler F."/>
            <person name="Shen H."/>
            <person name="Shue B.C."/>
            <person name="Siden-Kiamos I."/>
            <person name="Simpson M."/>
            <person name="Skupski M.P."/>
            <person name="Smith T."/>
            <person name="Spier E."/>
            <person name="Spradling A.C."/>
            <person name="Stapleton M."/>
            <person name="Strong R."/>
            <person name="Sun E."/>
            <person name="Svirskas R."/>
            <person name="Tector C."/>
            <person name="Turner R."/>
            <person name="Venter E."/>
            <person name="Wang A.H."/>
            <person name="Wang X."/>
            <person name="Wang Z.Y."/>
            <person name="Wassarman D.A."/>
            <person name="Weinstock G.M."/>
            <person name="Weissenbach J."/>
            <person name="Williams S.M."/>
            <person name="WoodageT"/>
            <person name="Worley K.C."/>
            <person name="Wu D."/>
            <person name="Yang S."/>
            <person name="Yao Q.A."/>
            <person name="Ye J."/>
            <person name="Yeh R.F."/>
            <person name="Zaveri J.S."/>
            <person name="Zhan M."/>
            <person name="Zhang G."/>
            <person name="Zhao Q."/>
            <person name="Zheng L."/>
            <person name="Zheng X.H."/>
            <person name="Zhong F.N."/>
            <person name="Zhong W."/>
            <person name="Zhou X."/>
            <person name="Zhu S."/>
            <person name="Zhu X."/>
            <person name="Smith H.O."/>
            <person name="Gibbs R.A."/>
            <person name="Myers E.W."/>
            <person name="Rubin G.M."/>
            <person name="Venter J.C."/>
        </authorList>
    </citation>
    <scope>NUCLEOTIDE SEQUENCE [LARGE SCALE GENOMIC DNA]</scope>
    <source>
        <strain evidence="7">Berkeley</strain>
    </source>
</reference>
<dbReference type="Gene3D" id="2.30.29.30">
    <property type="entry name" value="Pleckstrin-homology domain (PH domain)/Phosphotyrosine-binding domain (PTB)"/>
    <property type="match status" value="1"/>
</dbReference>
<dbReference type="Proteomes" id="UP000000803">
    <property type="component" value="Chromosome X"/>
</dbReference>
<evidence type="ECO:0000256" key="1">
    <source>
        <dbReference type="ARBA" id="ARBA00022658"/>
    </source>
</evidence>
<feature type="region of interest" description="Disordered" evidence="3">
    <location>
        <begin position="96"/>
        <end position="136"/>
    </location>
</feature>
<keyword evidence="1" id="KW-0344">Guanine-nucleotide releasing factor</keyword>
<dbReference type="SUPFAM" id="SSF48065">
    <property type="entry name" value="DBL homology domain (DH-domain)"/>
    <property type="match status" value="1"/>
</dbReference>
<feature type="compositionally biased region" description="Low complexity" evidence="3">
    <location>
        <begin position="2099"/>
        <end position="2108"/>
    </location>
</feature>
<dbReference type="Pfam" id="PF19056">
    <property type="entry name" value="WD40_2"/>
    <property type="match status" value="1"/>
</dbReference>
<dbReference type="InterPro" id="IPR001849">
    <property type="entry name" value="PH_domain"/>
</dbReference>
<dbReference type="Pfam" id="PF00621">
    <property type="entry name" value="RhoGEF"/>
    <property type="match status" value="1"/>
</dbReference>
<dbReference type="FlyBase" id="FBgn0263706">
    <property type="gene designation" value="CG43658"/>
</dbReference>
<dbReference type="PANTHER" id="PTHR12877:SF7">
    <property type="entry name" value="RHO GUANINE NUCLEOTIDE EXCHANGE FACTOR 10-LIKE PROTEIN"/>
    <property type="match status" value="1"/>
</dbReference>
<feature type="domain" description="DH" evidence="4">
    <location>
        <begin position="980"/>
        <end position="1167"/>
    </location>
</feature>
<reference evidence="5 7" key="10">
    <citation type="journal article" date="2015" name="G3 (Bethesda)">
        <title>Gene Model Annotations for Drosophila melanogaster: The Rule-Benders.</title>
        <authorList>
            <consortium name="FlyBase Consortium"/>
            <person name="Crosby M.A."/>
            <person name="Gramates L.S."/>
            <person name="Dos Santos G."/>
            <person name="Matthews B.B."/>
            <person name="St Pierre S.E."/>
            <person name="Zhou P."/>
            <person name="Schroeder A.J."/>
            <person name="Falls K."/>
            <person name="Emmert D.B."/>
            <person name="Russo S.M."/>
            <person name="Gelbart W.M."/>
            <person name="null"/>
        </authorList>
    </citation>
    <scope>NUCLEOTIDE SEQUENCE [LARGE SCALE GENOMIC DNA]</scope>
    <source>
        <strain evidence="7">Berkeley</strain>
    </source>
</reference>
<feature type="region of interest" description="Disordered" evidence="3">
    <location>
        <begin position="782"/>
        <end position="801"/>
    </location>
</feature>
<dbReference type="Reactome" id="R-DME-8980692">
    <property type="pathway name" value="RHOA GTPase cycle"/>
</dbReference>
<feature type="compositionally biased region" description="Low complexity" evidence="3">
    <location>
        <begin position="219"/>
        <end position="231"/>
    </location>
</feature>
<feature type="compositionally biased region" description="Low complexity" evidence="3">
    <location>
        <begin position="1488"/>
        <end position="1499"/>
    </location>
</feature>
<dbReference type="EMBL" id="AE014298">
    <property type="protein sequence ID" value="AGB95485.1"/>
    <property type="molecule type" value="Genomic_DNA"/>
</dbReference>
<dbReference type="PaxDb" id="7227-FBpp0302018"/>
<reference evidence="5 7" key="9">
    <citation type="journal article" date="2015" name="G3 (Bethesda)">
        <title>Gene Model Annotations for Drosophila melanogaster: Impact of High-Throughput Data.</title>
        <authorList>
            <consortium name="FlyBase Consortium"/>
            <person name="Matthews B.B."/>
            <person name="Dos Santos G."/>
            <person name="Crosby M.A."/>
            <person name="Emmert D.B."/>
            <person name="St Pierre S.E."/>
            <person name="Gramates L.S."/>
            <person name="Zhou P."/>
            <person name="Schroeder A.J."/>
            <person name="Falls K."/>
            <person name="Strelets V."/>
            <person name="Russo S.M."/>
            <person name="Gelbart W.M."/>
            <person name="null"/>
        </authorList>
    </citation>
    <scope>NUCLEOTIDE SEQUENCE [LARGE SCALE GENOMIC DNA]</scope>
    <source>
        <strain evidence="7">Berkeley</strain>
    </source>
</reference>
<feature type="region of interest" description="Disordered" evidence="3">
    <location>
        <begin position="1946"/>
        <end position="1995"/>
    </location>
</feature>
<dbReference type="eggNOG" id="KOG3522">
    <property type="taxonomic scope" value="Eukaryota"/>
</dbReference>
<feature type="compositionally biased region" description="Polar residues" evidence="3">
    <location>
        <begin position="625"/>
        <end position="644"/>
    </location>
</feature>
<dbReference type="Gene3D" id="1.20.900.10">
    <property type="entry name" value="Dbl homology (DH) domain"/>
    <property type="match status" value="1"/>
</dbReference>
<dbReference type="InParanoid" id="M9PHU0"/>
<evidence type="ECO:0000256" key="3">
    <source>
        <dbReference type="SAM" id="MobiDB-lite"/>
    </source>
</evidence>
<reference evidence="5 7" key="5">
    <citation type="journal article" date="2002" name="Genome Biol.">
        <title>Heterochromatic sequences in a Drosophila whole-genome shotgun assembly.</title>
        <authorList>
            <person name="Hoskins R.A."/>
            <person name="Smith C.D."/>
            <person name="Carlson J.W."/>
            <person name="Carvalho A.B."/>
            <person name="Halpern A."/>
            <person name="Kaminker J.S."/>
            <person name="Kennedy C."/>
            <person name="Mungall C.J."/>
            <person name="Sullivan B.A."/>
            <person name="Sutton G.G."/>
            <person name="Yasuhara J.C."/>
            <person name="Wakimoto B.T."/>
            <person name="Myers E.W."/>
            <person name="Celniker S.E."/>
            <person name="Rubin G.M."/>
            <person name="Karpen G.H."/>
        </authorList>
    </citation>
    <scope>NUCLEOTIDE SEQUENCE [LARGE SCALE GENOMIC DNA]</scope>
    <source>
        <strain evidence="7">Berkeley</strain>
    </source>
</reference>
<feature type="compositionally biased region" description="Low complexity" evidence="3">
    <location>
        <begin position="611"/>
        <end position="624"/>
    </location>
</feature>
<keyword evidence="2" id="KW-0175">Coiled coil</keyword>
<feature type="compositionally biased region" description="Basic residues" evidence="3">
    <location>
        <begin position="1465"/>
        <end position="1476"/>
    </location>
</feature>
<reference evidence="5 7" key="6">
    <citation type="journal article" date="2005" name="PLoS Comput. Biol.">
        <title>Combined evidence annotation of transposable elements in genome sequences.</title>
        <authorList>
            <person name="Quesneville H."/>
            <person name="Bergman C.M."/>
            <person name="Andrieu O."/>
            <person name="Autard D."/>
            <person name="Nouaud D."/>
            <person name="Ashburner M."/>
            <person name="Anxolabehere D."/>
        </authorList>
    </citation>
    <scope>NUCLEOTIDE SEQUENCE [LARGE SCALE GENOMIC DNA]</scope>
    <source>
        <strain evidence="7">Berkeley</strain>
    </source>
</reference>
<dbReference type="ExpressionAtlas" id="M9PHU0">
    <property type="expression patterns" value="baseline and differential"/>
</dbReference>
<gene>
    <name evidence="5" type="primary">CG12432</name>
    <name evidence="5" type="synonym">CG8557</name>
    <name evidence="5" type="synonym">Dmel\CG43658</name>
    <name evidence="5 6" type="ORF">CG43658</name>
    <name evidence="5" type="ORF">Dmel_CG43658</name>
</gene>
<feature type="compositionally biased region" description="Gly residues" evidence="3">
    <location>
        <begin position="2222"/>
        <end position="2232"/>
    </location>
</feature>
<dbReference type="SUPFAM" id="SSF50998">
    <property type="entry name" value="Quinoprotein alcohol dehydrogenase-like"/>
    <property type="match status" value="1"/>
</dbReference>
<reference evidence="5 7" key="4">
    <citation type="journal article" date="2002" name="Genome Biol.">
        <title>The transposable elements of the Drosophila melanogaster euchromatin: a genomics perspective.</title>
        <authorList>
            <person name="Kaminker J.S."/>
            <person name="Bergman C.M."/>
            <person name="Kronmiller B."/>
            <person name="Carlson J."/>
            <person name="Svirskas R."/>
            <person name="Patel S."/>
            <person name="Frise E."/>
            <person name="Wheeler D.A."/>
            <person name="Lewis S.E."/>
            <person name="Rubin G.M."/>
            <person name="Ashburner M."/>
            <person name="Celniker S.E."/>
        </authorList>
    </citation>
    <scope>NUCLEOTIDE SEQUENCE [LARGE SCALE GENOMIC DNA]</scope>
    <source>
        <strain evidence="7">Berkeley</strain>
    </source>
</reference>
<feature type="compositionally biased region" description="Basic and acidic residues" evidence="3">
    <location>
        <begin position="649"/>
        <end position="666"/>
    </location>
</feature>
<feature type="compositionally biased region" description="Acidic residues" evidence="3">
    <location>
        <begin position="732"/>
        <end position="743"/>
    </location>
</feature>
<dbReference type="InterPro" id="IPR035899">
    <property type="entry name" value="DBL_dom_sf"/>
</dbReference>
<feature type="region of interest" description="Disordered" evidence="3">
    <location>
        <begin position="1"/>
        <end position="28"/>
    </location>
</feature>
<keyword evidence="7" id="KW-1185">Reference proteome</keyword>
<dbReference type="SMR" id="M9PHU0"/>
<feature type="coiled-coil region" evidence="2">
    <location>
        <begin position="1150"/>
        <end position="1180"/>
    </location>
</feature>
<dbReference type="AlphaFoldDB" id="M9PHU0"/>
<protein>
    <submittedName>
        <fullName evidence="5">Uncharacterized protein, isoform C</fullName>
    </submittedName>
</protein>
<evidence type="ECO:0000313" key="6">
    <source>
        <dbReference type="FlyBase" id="FBgn0263706"/>
    </source>
</evidence>
<dbReference type="SMART" id="SM00325">
    <property type="entry name" value="RhoGEF"/>
    <property type="match status" value="1"/>
</dbReference>
<reference evidence="5 7" key="11">
    <citation type="journal article" date="2015" name="Genome Res.">
        <title>The Release 6 reference sequence of the Drosophila melanogaster genome.</title>
        <authorList>
            <person name="Hoskins R.A."/>
            <person name="Carlson J.W."/>
            <person name="Wan K.H."/>
            <person name="Park S."/>
            <person name="Mendez I."/>
            <person name="Galle S.E."/>
            <person name="Booth B.W."/>
            <person name="Pfeiffer B.D."/>
            <person name="George R.A."/>
            <person name="Svirskas R."/>
            <person name="Krzywinski M."/>
            <person name="Schein J."/>
            <person name="Accardo M.C."/>
            <person name="Damia E."/>
            <person name="Messina G."/>
            <person name="Mendez-Lago M."/>
            <person name="de Pablos B."/>
            <person name="Demakova O.V."/>
            <person name="Andreyeva E.N."/>
            <person name="Boldyreva L.V."/>
            <person name="Marra M."/>
            <person name="Carvalho A.B."/>
            <person name="Dimitri P."/>
            <person name="Villasante A."/>
            <person name="Zhimulev I.F."/>
            <person name="Rubin G.M."/>
            <person name="Karpen G.H."/>
            <person name="Celniker S.E."/>
        </authorList>
    </citation>
    <scope>NUCLEOTIDE SEQUENCE [LARGE SCALE GENOMIC DNA]</scope>
    <source>
        <strain evidence="7">Berkeley</strain>
    </source>
</reference>
<sequence>MESLGLGSRRNNGSNSTAAPTTGQGGVVGGGGVAGKVLVHTKLKQQQQQQHSNQNYYTQQQTQLQRLKQQQQKLQQQQQQQQQQQLEAVHGGVAKQCLQFPPPPDYPPPITGGGGSPVNTTPGRRQQLPRYPDPDPDAIEICNESATLETSPYHLKQLAARHSKTLGRNLGHQPHHHHTVHLHHDYSYAYYEPGAAMRHSNVPGAVSSGGGGGGGGAGRVSSVVDTSSSSSPTAEPPPNSIRALLSKGKKNKQLVSPATLQSYQTRYHKLTTKSGMGQSENFYEEINAAALQTSSGHHLRSTVGSHSAGSLNQTLVEEELRRVQNRHHKILGELNLSVEAMLMPESPPKSIDQQPLGSGSGGSGGAEATPPQPSVSVTAASGQPPTILARLTSASADNICDSGGEAGKRTKTAPGCPGGGVEQLLTTTCGDLDSGFSGSSGASYIGSLRLSKTQHIKCARQTPTVGTQSCRSFQRAATVYDEAGMSGGGGQSGSSFLTRASCGRRILSCARIRAAEDPGPNHRIAGGNGIQTVQTTATESKARSFWSRKGWRKLPGFSTSTSSINDTGLSDEHKLNSGSWEDTLDEPHHHHAHHSHHQQHLHQHHSHLSQRHQQQQQQQQQLQQTSFIGSPPSSASITTAQLHSAFSRRIAEQRERDQRDQRDQREAVGCTAATIAGGSFSANGGQAAVGVGVGSSSSCGSSSERDTKSPCRERDRNLERDRDRERDKNDDLGEEEVLTEEEQTSSSVSSLSAGNQRNSQLRSTFNKAKQHLSFDKWRTAATGSATGSASGPGSSATDSNNAASNMIMRRASACTMPSSGGGGGAGVGSSQREEATTPGESPGGRLSRWFSIRRGSSHQYDVGGRDGRHSTASSFDTPDSGSGNSPKNGSNAVAGTGGAGSQGVALDAASPQKLANLGASKMMPGVPESEDDEATANRFDVDLMMTPGSRANGTARTAHNRLIVPMLPPAPAGLSQQQLKRRHIVAAIVHSENSYVATLQRLVNDYKKPLEECSPPVLNPVKIATLFHCLPDILHSHKLFRISLAECVRNWDRDEKIGDCFVSAFGKPQLLEIYSGFINNFSAAMELAKMEEKRKSALADFFKVKQISAHDRLSFFGLMVKPVQRFPQFILFLQDLLKYTPQGHHDRMSLQLALSQLELLAELLNESKREAEQYQAFKEMLGHISGTFNARSLSLSSVSVSDSAGGHRPRYLLREDNVTHMEFNQAGFIVKCKQRRLLLLNDKVICVSVAPKQSHDFGATEKLTFKWMFPVNDVEIVDNSTSATLSRILTAGLNRGGSLKSNGSSGANGSPYANSTLPGHGGGVSGFSGFGDPHSSPAAQLTNGADNLCSEMSTLMYDYEVISRIQDLVSSLKGSYKELNANTTRNVLNLIQGSIQRKDEEMAWVDSCCLQLIGRHKSGKEETFTFQTQTPAVKKEWITELRLAQLALDPNNSPAWERGGSHPQPAHHHPHHHPLQHPHAGAGDPRQTQEQLQLQEAVQQKQSRKMPLFVKAMPVYKSQHQTEVRCGCYYSIANDTKQSGNARRRHKQLNYLWMCSSDGTSSHITVLAQHPQQAGNLREAGAFDLFETQVSALEFVKGLDQLKSRDEPASLLGDLVWLGTDSRKILIYSARNPEQEEQLGSYSVPGAVQRILYHFDAVYVALSGATVLIFRRGNDGVWQLRDPQTIRLGDTDLVVPSLLPINMCIYASCGNRVYVMNALNGEIQRSFEVQHGATQQVNLMAHSGIGLWISLKNSTMLCLYHTETFKHLQDINIASSVLRHDGKKEQPLNNSSVYVTALMACKGLLWVGTNVGIAVTIPLPRLEGVPIISGGINMSCHAHFGPITFLLPLIPKVYPAYKPPTVGAAPLVPSMGDDLQLPAIDADPKIQELDDGAVVLRRDLAKEEMSSSNPGADSTASSPRSSKLDKQNSLDQSFTAKIRASLANSPAFHRKRFRDDPNRMSKTLPRGLGAAAAGSGAGGASAAGSGTASGNTSQHGEHGICDVYGLYGKLIFVKEDYDAEEGNQGNLMDMMYEGMRRSDPELAAIPGKVCTLDRRLRMKASRPRSLDLSNWSVDSKSSSLYTSSGSEESMGIRHFGGRSVSRNSSSASHKTSGTGSDLGNISENGLMTTADIHHHQQQQQQLNSSAKPDEMSRLGAGNSGLDKPAAAVATLKRKQKQNSKQQQQQNADGPRTVITLMGGRGYWRQMWYNGAGGSPSHKNSSSGGGGGSGSGFSGQTMQSGNPSCSPLTANSNDAHIVVWEKKL</sequence>
<feature type="region of interest" description="Disordered" evidence="3">
    <location>
        <begin position="345"/>
        <end position="382"/>
    </location>
</feature>
<dbReference type="Pfam" id="PF19057">
    <property type="entry name" value="PH_19"/>
    <property type="match status" value="1"/>
</dbReference>
<dbReference type="InterPro" id="IPR011047">
    <property type="entry name" value="Quinoprotein_ADH-like_sf"/>
</dbReference>
<feature type="compositionally biased region" description="Polar residues" evidence="3">
    <location>
        <begin position="557"/>
        <end position="568"/>
    </location>
</feature>
<feature type="region of interest" description="Disordered" evidence="3">
    <location>
        <begin position="556"/>
        <end position="667"/>
    </location>
</feature>
<dbReference type="GO" id="GO:0007480">
    <property type="term" value="P:imaginal disc-derived leg morphogenesis"/>
    <property type="evidence" value="ECO:0000315"/>
    <property type="project" value="FlyBase"/>
</dbReference>
<dbReference type="PROSITE" id="PS50010">
    <property type="entry name" value="DH_2"/>
    <property type="match status" value="1"/>
</dbReference>
<proteinExistence type="evidence at protein level"/>
<dbReference type="PANTHER" id="PTHR12877">
    <property type="entry name" value="RHO GUANINE NUCLEOTIDE EXCHANGE FACTOR"/>
    <property type="match status" value="1"/>
</dbReference>
<dbReference type="SUPFAM" id="SSF50729">
    <property type="entry name" value="PH domain-like"/>
    <property type="match status" value="1"/>
</dbReference>
<accession>M9PHU0</accession>
<feature type="region of interest" description="Disordered" evidence="3">
    <location>
        <begin position="202"/>
        <end position="242"/>
    </location>
</feature>
<feature type="compositionally biased region" description="Polar residues" evidence="3">
    <location>
        <begin position="870"/>
        <end position="879"/>
    </location>
</feature>
<dbReference type="GO" id="GO:0005737">
    <property type="term" value="C:cytoplasm"/>
    <property type="evidence" value="ECO:0000318"/>
    <property type="project" value="GO_Central"/>
</dbReference>
<feature type="compositionally biased region" description="Low complexity" evidence="3">
    <location>
        <begin position="2072"/>
        <end position="2089"/>
    </location>
</feature>
<feature type="compositionally biased region" description="Pro residues" evidence="3">
    <location>
        <begin position="100"/>
        <end position="110"/>
    </location>
</feature>
<evidence type="ECO:0000313" key="5">
    <source>
        <dbReference type="EMBL" id="AGB95485.1"/>
    </source>
</evidence>
<dbReference type="CDD" id="cd00160">
    <property type="entry name" value="RhoGEF"/>
    <property type="match status" value="1"/>
</dbReference>
<evidence type="ECO:0007829" key="8">
    <source>
        <dbReference type="PeptideAtlas" id="M9PHU0"/>
    </source>
</evidence>
<dbReference type="FunCoup" id="M9PHU0">
    <property type="interactions" value="32"/>
</dbReference>
<reference evidence="5 7" key="8">
    <citation type="journal article" date="2007" name="Science">
        <title>Sequence finishing and mapping of Drosophila melanogaster heterochromatin.</title>
        <authorList>
            <person name="Hoskins R.A."/>
            <person name="Carlson J.W."/>
            <person name="Kennedy C."/>
            <person name="Acevedo D."/>
            <person name="Evans-Holm M."/>
            <person name="Frise E."/>
            <person name="Wan K.H."/>
            <person name="Park S."/>
            <person name="Mendez-Lago M."/>
            <person name="Rossi F."/>
            <person name="Villasante A."/>
            <person name="Dimitri P."/>
            <person name="Karpen G.H."/>
            <person name="Celniker S.E."/>
        </authorList>
    </citation>
    <scope>NUCLEOTIDE SEQUENCE [LARGE SCALE GENOMIC DNA]</scope>
    <source>
        <strain evidence="7">Berkeley</strain>
    </source>
</reference>
<dbReference type="GlyGen" id="M9PHU0">
    <property type="glycosylation" value="1 site"/>
</dbReference>
<dbReference type="OrthoDB" id="28697at2759"/>
<dbReference type="AGR" id="FB:FBgn0263706"/>
<keyword evidence="8" id="KW-1267">Proteomics identification</keyword>
<feature type="coiled-coil region" evidence="2">
    <location>
        <begin position="57"/>
        <end position="87"/>
    </location>
</feature>
<feature type="compositionally biased region" description="Gly residues" evidence="3">
    <location>
        <begin position="207"/>
        <end position="218"/>
    </location>
</feature>
<reference evidence="5 7" key="2">
    <citation type="journal article" date="2002" name="Genome Biol.">
        <title>Finishing a whole-genome shotgun: release 3 of the Drosophila melanogaster euchromatic genome sequence.</title>
        <authorList>
            <person name="Celniker S.E."/>
            <person name="Wheeler D.A."/>
            <person name="Kronmiller B."/>
            <person name="Carlson J.W."/>
            <person name="Halpern A."/>
            <person name="Patel S."/>
            <person name="Adams M."/>
            <person name="Champe M."/>
            <person name="Dugan S.P."/>
            <person name="Frise E."/>
            <person name="Hodgson A."/>
            <person name="George R.A."/>
            <person name="Hoskins R.A."/>
            <person name="Laverty T."/>
            <person name="Muzny D.M."/>
            <person name="Nelson C.R."/>
            <person name="Pacleb J.M."/>
            <person name="Park S."/>
            <person name="Pfeiffer B.D."/>
            <person name="Richards S."/>
            <person name="Sodergren E.J."/>
            <person name="Svirskas R."/>
            <person name="Tabor P.E."/>
            <person name="Wan K."/>
            <person name="Stapleton M."/>
            <person name="Sutton G.G."/>
            <person name="Venter C."/>
            <person name="Weinstock G."/>
            <person name="Scherer S.E."/>
            <person name="Myers E.W."/>
            <person name="Gibbs R.A."/>
            <person name="Rubin G.M."/>
        </authorList>
    </citation>
    <scope>NUCLEOTIDE SEQUENCE [LARGE SCALE GENOMIC DNA]</scope>
    <source>
        <strain evidence="7">Berkeley</strain>
    </source>
</reference>
<dbReference type="Reactome" id="R-DME-9013026">
    <property type="pathway name" value="RHOB GTPase cycle"/>
</dbReference>
<dbReference type="BioGRID-ORCS" id="32729">
    <property type="hits" value="0 hits in 3 CRISPR screens"/>
</dbReference>
<dbReference type="STRING" id="7227.FBpp0302018"/>
<dbReference type="Reactome" id="R-DME-193648">
    <property type="pathway name" value="NRAGE signals death through JNK"/>
</dbReference>
<dbReference type="OMA" id="CCLQLTG"/>
<feature type="region of interest" description="Disordered" evidence="3">
    <location>
        <begin position="2213"/>
        <end position="2252"/>
    </location>
</feature>
<dbReference type="GO" id="GO:0051496">
    <property type="term" value="P:positive regulation of stress fiber assembly"/>
    <property type="evidence" value="ECO:0000318"/>
    <property type="project" value="GO_Central"/>
</dbReference>
<dbReference type="GO" id="GO:0035025">
    <property type="term" value="P:positive regulation of Rho protein signal transduction"/>
    <property type="evidence" value="ECO:0000305"/>
    <property type="project" value="FlyBase"/>
</dbReference>
<dbReference type="InterPro" id="IPR011993">
    <property type="entry name" value="PH-like_dom_sf"/>
</dbReference>
<dbReference type="InterPro" id="IPR039919">
    <property type="entry name" value="ARHGEF10/ARHGEF17"/>
</dbReference>
<dbReference type="Reactome" id="R-DME-9013148">
    <property type="pathway name" value="CDC42 GTPase cycle"/>
</dbReference>
<reference evidence="5 7" key="3">
    <citation type="journal article" date="2002" name="Genome Biol.">
        <title>Annotation of the Drosophila melanogaster euchromatic genome: a systematic review.</title>
        <authorList>
            <person name="Misra S."/>
            <person name="Crosby M.A."/>
            <person name="Mungall C.J."/>
            <person name="Matthews B.B."/>
            <person name="Campbell K.S."/>
            <person name="Hradecky P."/>
            <person name="Huang Y."/>
            <person name="Kaminker J.S."/>
            <person name="Millburn G.H."/>
            <person name="Prochnik S.E."/>
            <person name="Smith C.D."/>
            <person name="Tupy J.L."/>
            <person name="Whitfied E.J."/>
            <person name="Bayraktaroglu L."/>
            <person name="Berman B.P."/>
            <person name="Bettencourt B.R."/>
            <person name="Celniker S.E."/>
            <person name="de Grey A.D."/>
            <person name="Drysdale R.A."/>
            <person name="Harris N.L."/>
            <person name="Richter J."/>
            <person name="Russo S."/>
            <person name="Schroeder A.J."/>
            <person name="Shu S.Q."/>
            <person name="Stapleton M."/>
            <person name="Yamada C."/>
            <person name="Ashburner M."/>
            <person name="Gelbart W.M."/>
            <person name="Rubin G.M."/>
            <person name="Lewis S.E."/>
        </authorList>
    </citation>
    <scope>GENOME REANNOTATION</scope>
    <source>
        <strain evidence="7">Berkeley</strain>
    </source>
</reference>
<evidence type="ECO:0000259" key="4">
    <source>
        <dbReference type="PROSITE" id="PS50010"/>
    </source>
</evidence>
<dbReference type="FunFam" id="1.20.900.10:FF:000003">
    <property type="entry name" value="Rho guanine nucleotide exchange factor 10 like"/>
    <property type="match status" value="1"/>
</dbReference>
<dbReference type="RefSeq" id="NP_001259643.1">
    <property type="nucleotide sequence ID" value="NM_001272714.2"/>
</dbReference>
<evidence type="ECO:0000256" key="2">
    <source>
        <dbReference type="SAM" id="Coils"/>
    </source>
</evidence>
<feature type="compositionally biased region" description="Basic residues" evidence="3">
    <location>
        <begin position="589"/>
        <end position="610"/>
    </location>
</feature>
<dbReference type="Reactome" id="R-DME-9013149">
    <property type="pathway name" value="RAC1 GTPase cycle"/>
</dbReference>
<dbReference type="InterPro" id="IPR000219">
    <property type="entry name" value="DH_dom"/>
</dbReference>
<dbReference type="GO" id="GO:0005085">
    <property type="term" value="F:guanyl-nucleotide exchange factor activity"/>
    <property type="evidence" value="ECO:0000250"/>
    <property type="project" value="FlyBase"/>
</dbReference>
<feature type="compositionally biased region" description="Polar residues" evidence="3">
    <location>
        <begin position="1906"/>
        <end position="1921"/>
    </location>
</feature>
<dbReference type="VEuPathDB" id="VectorBase:FBgn0263706"/>
<dbReference type="SMART" id="SM00233">
    <property type="entry name" value="PH"/>
    <property type="match status" value="1"/>
</dbReference>
<feature type="compositionally biased region" description="Low complexity" evidence="3">
    <location>
        <begin position="691"/>
        <end position="702"/>
    </location>
</feature>
<dbReference type="Bgee" id="FBgn0263706">
    <property type="expression patterns" value="Expressed in intestinal stem cell (Drosophila) in digestive tract and 265 other cell types or tissues"/>
</dbReference>
<dbReference type="GeneID" id="32729"/>
<feature type="compositionally biased region" description="Basic and acidic residues" evidence="3">
    <location>
        <begin position="703"/>
        <end position="731"/>
    </location>
</feature>